<protein>
    <recommendedName>
        <fullName evidence="3">DUF1499 domain-containing protein</fullName>
    </recommendedName>
</protein>
<accession>A0A381YTG3</accession>
<feature type="transmembrane region" description="Helical" evidence="1">
    <location>
        <begin position="41"/>
        <end position="65"/>
    </location>
</feature>
<feature type="transmembrane region" description="Helical" evidence="1">
    <location>
        <begin position="77"/>
        <end position="98"/>
    </location>
</feature>
<evidence type="ECO:0000313" key="2">
    <source>
        <dbReference type="EMBL" id="SVA79912.1"/>
    </source>
</evidence>
<dbReference type="EMBL" id="UINC01018940">
    <property type="protein sequence ID" value="SVA79912.1"/>
    <property type="molecule type" value="Genomic_DNA"/>
</dbReference>
<feature type="transmembrane region" description="Helical" evidence="1">
    <location>
        <begin position="16"/>
        <end position="35"/>
    </location>
</feature>
<keyword evidence="1" id="KW-0472">Membrane</keyword>
<proteinExistence type="predicted"/>
<organism evidence="2">
    <name type="scientific">marine metagenome</name>
    <dbReference type="NCBI Taxonomy" id="408172"/>
    <lineage>
        <taxon>unclassified sequences</taxon>
        <taxon>metagenomes</taxon>
        <taxon>ecological metagenomes</taxon>
    </lineage>
</organism>
<name>A0A381YTG3_9ZZZZ</name>
<reference evidence="2" key="1">
    <citation type="submission" date="2018-05" db="EMBL/GenBank/DDBJ databases">
        <authorList>
            <person name="Lanie J.A."/>
            <person name="Ng W.-L."/>
            <person name="Kazmierczak K.M."/>
            <person name="Andrzejewski T.M."/>
            <person name="Davidsen T.M."/>
            <person name="Wayne K.J."/>
            <person name="Tettelin H."/>
            <person name="Glass J.I."/>
            <person name="Rusch D."/>
            <person name="Podicherti R."/>
            <person name="Tsui H.-C.T."/>
            <person name="Winkler M.E."/>
        </authorList>
    </citation>
    <scope>NUCLEOTIDE SEQUENCE</scope>
</reference>
<gene>
    <name evidence="2" type="ORF">METZ01_LOCUS132766</name>
</gene>
<evidence type="ECO:0008006" key="3">
    <source>
        <dbReference type="Google" id="ProtNLM"/>
    </source>
</evidence>
<dbReference type="Pfam" id="PF07386">
    <property type="entry name" value="DUF1499"/>
    <property type="match status" value="1"/>
</dbReference>
<dbReference type="AlphaFoldDB" id="A0A381YTG3"/>
<evidence type="ECO:0000256" key="1">
    <source>
        <dbReference type="SAM" id="Phobius"/>
    </source>
</evidence>
<sequence>MNDAQQPVSGTQPCKWAAWIAAAGIVVTLIGILGATPLGPFTAMLSLTLGSLLLIIGAVVATIGLVRSRGTAGQASFPLTAGALAVGVAAIVNAVVLISSGGGPPIHDISTDTVSPPQFVAVVGLRGPNDNPPQYAGNESARLQLEAYPDIETIVLLNPRGFVFEQALTVAEDMGWEIVASNADEGRIEATATTPWVGFKDDVVVRIQAKGPEIRVDLRSKSRLGRGDMGVNAKRVRAFRDRLMAAVQP</sequence>
<dbReference type="InterPro" id="IPR010865">
    <property type="entry name" value="DUF1499"/>
</dbReference>
<keyword evidence="1" id="KW-0812">Transmembrane</keyword>
<keyword evidence="1" id="KW-1133">Transmembrane helix</keyword>